<gene>
    <name evidence="7 8" type="primary">ybeY</name>
    <name evidence="8" type="ORF">Pla133_41110</name>
</gene>
<dbReference type="Proteomes" id="UP000316921">
    <property type="component" value="Chromosome"/>
</dbReference>
<feature type="binding site" evidence="7">
    <location>
        <position position="117"/>
    </location>
    <ligand>
        <name>Zn(2+)</name>
        <dbReference type="ChEBI" id="CHEBI:29105"/>
        <note>catalytic</note>
    </ligand>
</feature>
<sequence>MKVHVEWLVEPVAPGDDGVARAVREALEYGQRPDFELSVALVDDPTLAELHERCLGDPSVTDVMSFDLEDDGPGPGGEVIVSVDRARAVSSARGTSLEREITLYLVHGTLHLCGYDDHEAEDRQRMRAAESAVMQRLGFEPDERPHDL</sequence>
<dbReference type="Pfam" id="PF02130">
    <property type="entry name" value="YbeY"/>
    <property type="match status" value="1"/>
</dbReference>
<dbReference type="GO" id="GO:0004222">
    <property type="term" value="F:metalloendopeptidase activity"/>
    <property type="evidence" value="ECO:0007669"/>
    <property type="project" value="InterPro"/>
</dbReference>
<dbReference type="PANTHER" id="PTHR46986">
    <property type="entry name" value="ENDORIBONUCLEASE YBEY, CHLOROPLASTIC"/>
    <property type="match status" value="1"/>
</dbReference>
<dbReference type="HAMAP" id="MF_00009">
    <property type="entry name" value="Endoribonucl_YbeY"/>
    <property type="match status" value="1"/>
</dbReference>
<keyword evidence="7" id="KW-0690">Ribosome biogenesis</keyword>
<dbReference type="EMBL" id="CP036287">
    <property type="protein sequence ID" value="QDU68995.1"/>
    <property type="molecule type" value="Genomic_DNA"/>
</dbReference>
<dbReference type="KEGG" id="pbap:Pla133_41110"/>
<dbReference type="GO" id="GO:0005737">
    <property type="term" value="C:cytoplasm"/>
    <property type="evidence" value="ECO:0007669"/>
    <property type="project" value="UniProtKB-SubCell"/>
</dbReference>
<evidence type="ECO:0000256" key="5">
    <source>
        <dbReference type="ARBA" id="ARBA00022801"/>
    </source>
</evidence>
<evidence type="ECO:0000256" key="4">
    <source>
        <dbReference type="ARBA" id="ARBA00022759"/>
    </source>
</evidence>
<keyword evidence="7" id="KW-0698">rRNA processing</keyword>
<keyword evidence="7" id="KW-0963">Cytoplasm</keyword>
<accession>A0A518BPU8</accession>
<dbReference type="RefSeq" id="WP_145068497.1">
    <property type="nucleotide sequence ID" value="NZ_CP036287.1"/>
</dbReference>
<dbReference type="InterPro" id="IPR023091">
    <property type="entry name" value="MetalPrtase_cat_dom_sf_prd"/>
</dbReference>
<keyword evidence="2 7" id="KW-0540">Nuclease</keyword>
<reference evidence="8 9" key="1">
    <citation type="submission" date="2019-02" db="EMBL/GenBank/DDBJ databases">
        <title>Deep-cultivation of Planctomycetes and their phenomic and genomic characterization uncovers novel biology.</title>
        <authorList>
            <person name="Wiegand S."/>
            <person name="Jogler M."/>
            <person name="Boedeker C."/>
            <person name="Pinto D."/>
            <person name="Vollmers J."/>
            <person name="Rivas-Marin E."/>
            <person name="Kohn T."/>
            <person name="Peeters S.H."/>
            <person name="Heuer A."/>
            <person name="Rast P."/>
            <person name="Oberbeckmann S."/>
            <person name="Bunk B."/>
            <person name="Jeske O."/>
            <person name="Meyerdierks A."/>
            <person name="Storesund J.E."/>
            <person name="Kallscheuer N."/>
            <person name="Luecker S."/>
            <person name="Lage O.M."/>
            <person name="Pohl T."/>
            <person name="Merkel B.J."/>
            <person name="Hornburger P."/>
            <person name="Mueller R.-W."/>
            <person name="Bruemmer F."/>
            <person name="Labrenz M."/>
            <person name="Spormann A.M."/>
            <person name="Op den Camp H."/>
            <person name="Overmann J."/>
            <person name="Amann R."/>
            <person name="Jetten M.S.M."/>
            <person name="Mascher T."/>
            <person name="Medema M.H."/>
            <person name="Devos D.P."/>
            <person name="Kaster A.-K."/>
            <person name="Ovreas L."/>
            <person name="Rohde M."/>
            <person name="Galperin M.Y."/>
            <person name="Jogler C."/>
        </authorList>
    </citation>
    <scope>NUCLEOTIDE SEQUENCE [LARGE SCALE GENOMIC DNA]</scope>
    <source>
        <strain evidence="8 9">Pla133</strain>
    </source>
</reference>
<dbReference type="GO" id="GO:0008270">
    <property type="term" value="F:zinc ion binding"/>
    <property type="evidence" value="ECO:0007669"/>
    <property type="project" value="UniProtKB-UniRule"/>
</dbReference>
<dbReference type="SUPFAM" id="SSF55486">
    <property type="entry name" value="Metalloproteases ('zincins'), catalytic domain"/>
    <property type="match status" value="1"/>
</dbReference>
<comment type="function">
    <text evidence="7">Single strand-specific metallo-endoribonuclease involved in late-stage 70S ribosome quality control and in maturation of the 3' terminus of the 16S rRNA.</text>
</comment>
<dbReference type="Gene3D" id="3.40.390.30">
    <property type="entry name" value="Metalloproteases ('zincins'), catalytic domain"/>
    <property type="match status" value="1"/>
</dbReference>
<comment type="subcellular location">
    <subcellularLocation>
        <location evidence="7">Cytoplasm</location>
    </subcellularLocation>
</comment>
<name>A0A518BPU8_9BACT</name>
<evidence type="ECO:0000256" key="7">
    <source>
        <dbReference type="HAMAP-Rule" id="MF_00009"/>
    </source>
</evidence>
<evidence type="ECO:0000256" key="6">
    <source>
        <dbReference type="ARBA" id="ARBA00022833"/>
    </source>
</evidence>
<keyword evidence="9" id="KW-1185">Reference proteome</keyword>
<keyword evidence="6 7" id="KW-0862">Zinc</keyword>
<keyword evidence="5 7" id="KW-0378">Hydrolase</keyword>
<evidence type="ECO:0000256" key="1">
    <source>
        <dbReference type="ARBA" id="ARBA00010875"/>
    </source>
</evidence>
<evidence type="ECO:0000313" key="9">
    <source>
        <dbReference type="Proteomes" id="UP000316921"/>
    </source>
</evidence>
<evidence type="ECO:0000256" key="2">
    <source>
        <dbReference type="ARBA" id="ARBA00022722"/>
    </source>
</evidence>
<proteinExistence type="inferred from homology"/>
<keyword evidence="3 7" id="KW-0479">Metal-binding</keyword>
<keyword evidence="4 7" id="KW-0255">Endonuclease</keyword>
<evidence type="ECO:0000313" key="8">
    <source>
        <dbReference type="EMBL" id="QDU68995.1"/>
    </source>
</evidence>
<dbReference type="GO" id="GO:0006364">
    <property type="term" value="P:rRNA processing"/>
    <property type="evidence" value="ECO:0007669"/>
    <property type="project" value="UniProtKB-UniRule"/>
</dbReference>
<feature type="binding site" evidence="7">
    <location>
        <position position="107"/>
    </location>
    <ligand>
        <name>Zn(2+)</name>
        <dbReference type="ChEBI" id="CHEBI:29105"/>
        <note>catalytic</note>
    </ligand>
</feature>
<dbReference type="GO" id="GO:0004521">
    <property type="term" value="F:RNA endonuclease activity"/>
    <property type="evidence" value="ECO:0007669"/>
    <property type="project" value="UniProtKB-UniRule"/>
</dbReference>
<comment type="cofactor">
    <cofactor evidence="7">
        <name>Zn(2+)</name>
        <dbReference type="ChEBI" id="CHEBI:29105"/>
    </cofactor>
    <text evidence="7">Binds 1 zinc ion.</text>
</comment>
<dbReference type="PANTHER" id="PTHR46986:SF1">
    <property type="entry name" value="ENDORIBONUCLEASE YBEY, CHLOROPLASTIC"/>
    <property type="match status" value="1"/>
</dbReference>
<dbReference type="NCBIfam" id="TIGR00043">
    <property type="entry name" value="rRNA maturation RNase YbeY"/>
    <property type="match status" value="1"/>
</dbReference>
<dbReference type="EC" id="3.1.-.-" evidence="7"/>
<evidence type="ECO:0000256" key="3">
    <source>
        <dbReference type="ARBA" id="ARBA00022723"/>
    </source>
</evidence>
<comment type="similarity">
    <text evidence="1 7">Belongs to the endoribonuclease YbeY family.</text>
</comment>
<organism evidence="8 9">
    <name type="scientific">Engelhardtia mirabilis</name>
    <dbReference type="NCBI Taxonomy" id="2528011"/>
    <lineage>
        <taxon>Bacteria</taxon>
        <taxon>Pseudomonadati</taxon>
        <taxon>Planctomycetota</taxon>
        <taxon>Planctomycetia</taxon>
        <taxon>Planctomycetia incertae sedis</taxon>
        <taxon>Engelhardtia</taxon>
    </lineage>
</organism>
<dbReference type="InterPro" id="IPR002036">
    <property type="entry name" value="YbeY"/>
</dbReference>
<dbReference type="AlphaFoldDB" id="A0A518BPU8"/>
<protein>
    <recommendedName>
        <fullName evidence="7">Endoribonuclease YbeY</fullName>
        <ecNumber evidence="7">3.1.-.-</ecNumber>
    </recommendedName>
</protein>
<feature type="binding site" evidence="7">
    <location>
        <position position="111"/>
    </location>
    <ligand>
        <name>Zn(2+)</name>
        <dbReference type="ChEBI" id="CHEBI:29105"/>
        <note>catalytic</note>
    </ligand>
</feature>